<comment type="caution">
    <text evidence="3">The sequence shown here is derived from an EMBL/GenBank/DDBJ whole genome shotgun (WGS) entry which is preliminary data.</text>
</comment>
<evidence type="ECO:0000256" key="1">
    <source>
        <dbReference type="PROSITE-ProRule" id="PRU00464"/>
    </source>
</evidence>
<dbReference type="InterPro" id="IPR036265">
    <property type="entry name" value="HIT-like_sf"/>
</dbReference>
<dbReference type="InterPro" id="IPR051884">
    <property type="entry name" value="Bis(5'-adenosyl)-TPase_reg"/>
</dbReference>
<dbReference type="Pfam" id="PF01230">
    <property type="entry name" value="HIT"/>
    <property type="match status" value="1"/>
</dbReference>
<dbReference type="InterPro" id="IPR011146">
    <property type="entry name" value="HIT-like"/>
</dbReference>
<organism evidence="3 4">
    <name type="scientific">Blepharisma stoltei</name>
    <dbReference type="NCBI Taxonomy" id="1481888"/>
    <lineage>
        <taxon>Eukaryota</taxon>
        <taxon>Sar</taxon>
        <taxon>Alveolata</taxon>
        <taxon>Ciliophora</taxon>
        <taxon>Postciliodesmatophora</taxon>
        <taxon>Heterotrichea</taxon>
        <taxon>Heterotrichida</taxon>
        <taxon>Blepharismidae</taxon>
        <taxon>Blepharisma</taxon>
    </lineage>
</organism>
<sequence length="135" mass="15220">MSIVFGKFPIPFHQVFWKGQYCYAMVNLRPIRPNHILVCTLRPVSRFSDLNANELKEMMKASAIISKQLTRGVSSIAIQDGPEAGQSVDHVHVHIIPREAGSVLKVDSDRGDRTDVEMASEAAYLRQYLNLDAYM</sequence>
<keyword evidence="4" id="KW-1185">Reference proteome</keyword>
<dbReference type="PROSITE" id="PS00892">
    <property type="entry name" value="HIT_1"/>
    <property type="match status" value="1"/>
</dbReference>
<dbReference type="Proteomes" id="UP001162131">
    <property type="component" value="Unassembled WGS sequence"/>
</dbReference>
<dbReference type="InterPro" id="IPR019808">
    <property type="entry name" value="Histidine_triad_CS"/>
</dbReference>
<reference evidence="3" key="1">
    <citation type="submission" date="2021-09" db="EMBL/GenBank/DDBJ databases">
        <authorList>
            <consortium name="AG Swart"/>
            <person name="Singh M."/>
            <person name="Singh A."/>
            <person name="Seah K."/>
            <person name="Emmerich C."/>
        </authorList>
    </citation>
    <scope>NUCLEOTIDE SEQUENCE</scope>
    <source>
        <strain evidence="3">ATCC30299</strain>
    </source>
</reference>
<evidence type="ECO:0000259" key="2">
    <source>
        <dbReference type="PROSITE" id="PS51084"/>
    </source>
</evidence>
<dbReference type="EMBL" id="CAJZBQ010000018">
    <property type="protein sequence ID" value="CAG9317555.1"/>
    <property type="molecule type" value="Genomic_DNA"/>
</dbReference>
<dbReference type="PROSITE" id="PS51084">
    <property type="entry name" value="HIT_2"/>
    <property type="match status" value="1"/>
</dbReference>
<dbReference type="GO" id="GO:0003824">
    <property type="term" value="F:catalytic activity"/>
    <property type="evidence" value="ECO:0007669"/>
    <property type="project" value="InterPro"/>
</dbReference>
<dbReference type="AlphaFoldDB" id="A0AAU9IU49"/>
<name>A0AAU9IU49_9CILI</name>
<proteinExistence type="predicted"/>
<protein>
    <recommendedName>
        <fullName evidence="2">HIT domain-containing protein</fullName>
    </recommendedName>
</protein>
<dbReference type="PANTHER" id="PTHR46243">
    <property type="entry name" value="BIS(5'-ADENOSYL)-TRIPHOSPHATASE"/>
    <property type="match status" value="1"/>
</dbReference>
<feature type="short sequence motif" description="Histidine triad motif" evidence="1">
    <location>
        <begin position="90"/>
        <end position="94"/>
    </location>
</feature>
<accession>A0AAU9IU49</accession>
<evidence type="ECO:0000313" key="3">
    <source>
        <dbReference type="EMBL" id="CAG9317555.1"/>
    </source>
</evidence>
<gene>
    <name evidence="3" type="ORF">BSTOLATCC_MIC18800</name>
</gene>
<dbReference type="SUPFAM" id="SSF54197">
    <property type="entry name" value="HIT-like"/>
    <property type="match status" value="1"/>
</dbReference>
<evidence type="ECO:0000313" key="4">
    <source>
        <dbReference type="Proteomes" id="UP001162131"/>
    </source>
</evidence>
<feature type="domain" description="HIT" evidence="2">
    <location>
        <begin position="1"/>
        <end position="105"/>
    </location>
</feature>
<dbReference type="Gene3D" id="3.30.428.10">
    <property type="entry name" value="HIT-like"/>
    <property type="match status" value="1"/>
</dbReference>
<dbReference type="PANTHER" id="PTHR46243:SF1">
    <property type="entry name" value="BIS(5'-ADENOSYL)-TRIPHOSPHATASE"/>
    <property type="match status" value="1"/>
</dbReference>